<dbReference type="SUPFAM" id="SSF50891">
    <property type="entry name" value="Cyclophilin-like"/>
    <property type="match status" value="1"/>
</dbReference>
<dbReference type="PANTHER" id="PTHR34698">
    <property type="entry name" value="5-OXOPROLINASE SUBUNIT B"/>
    <property type="match status" value="1"/>
</dbReference>
<evidence type="ECO:0000313" key="6">
    <source>
        <dbReference type="Proteomes" id="UP000534783"/>
    </source>
</evidence>
<evidence type="ECO:0000256" key="2">
    <source>
        <dbReference type="ARBA" id="ARBA00022801"/>
    </source>
</evidence>
<name>A0A7X6IDA4_9BACT</name>
<accession>A0A7X6IDA4</accession>
<dbReference type="AlphaFoldDB" id="A0A7X6IDA4"/>
<keyword evidence="2 5" id="KW-0378">Hydrolase</keyword>
<dbReference type="EC" id="3.5.2.9" evidence="5"/>
<reference evidence="5 6" key="1">
    <citation type="journal article" date="2020" name="Nature">
        <title>Bacterial chemolithoautotrophy via manganese oxidation.</title>
        <authorList>
            <person name="Yu H."/>
            <person name="Leadbetter J.R."/>
        </authorList>
    </citation>
    <scope>NUCLEOTIDE SEQUENCE [LARGE SCALE GENOMIC DNA]</scope>
    <source>
        <strain evidence="5 6">Mn-1</strain>
    </source>
</reference>
<dbReference type="PANTHER" id="PTHR34698:SF2">
    <property type="entry name" value="5-OXOPROLINASE SUBUNIT B"/>
    <property type="match status" value="1"/>
</dbReference>
<keyword evidence="6" id="KW-1185">Reference proteome</keyword>
<evidence type="ECO:0000256" key="1">
    <source>
        <dbReference type="ARBA" id="ARBA00022741"/>
    </source>
</evidence>
<organism evidence="5 6">
    <name type="scientific">Candidatus Manganitrophus noduliformans</name>
    <dbReference type="NCBI Taxonomy" id="2606439"/>
    <lineage>
        <taxon>Bacteria</taxon>
        <taxon>Pseudomonadati</taxon>
        <taxon>Nitrospirota</taxon>
        <taxon>Nitrospiria</taxon>
        <taxon>Candidatus Troglogloeales</taxon>
        <taxon>Candidatus Manganitrophaceae</taxon>
        <taxon>Candidatus Manganitrophus</taxon>
    </lineage>
</organism>
<evidence type="ECO:0000313" key="5">
    <source>
        <dbReference type="EMBL" id="NKE73239.1"/>
    </source>
</evidence>
<evidence type="ECO:0000256" key="3">
    <source>
        <dbReference type="ARBA" id="ARBA00022840"/>
    </source>
</evidence>
<dbReference type="Gene3D" id="2.40.100.10">
    <property type="entry name" value="Cyclophilin-like"/>
    <property type="match status" value="1"/>
</dbReference>
<dbReference type="Proteomes" id="UP000534783">
    <property type="component" value="Unassembled WGS sequence"/>
</dbReference>
<dbReference type="SUPFAM" id="SSF160467">
    <property type="entry name" value="PH0987 N-terminal domain-like"/>
    <property type="match status" value="1"/>
</dbReference>
<dbReference type="NCBIfam" id="TIGR00370">
    <property type="entry name" value="5-oxoprolinase subunit PxpB"/>
    <property type="match status" value="1"/>
</dbReference>
<dbReference type="Gene3D" id="3.30.1360.40">
    <property type="match status" value="1"/>
</dbReference>
<dbReference type="SMART" id="SM00796">
    <property type="entry name" value="AHS1"/>
    <property type="match status" value="1"/>
</dbReference>
<dbReference type="Pfam" id="PF02682">
    <property type="entry name" value="CT_C_D"/>
    <property type="match status" value="1"/>
</dbReference>
<feature type="domain" description="Carboxyltransferase" evidence="4">
    <location>
        <begin position="14"/>
        <end position="215"/>
    </location>
</feature>
<evidence type="ECO:0000259" key="4">
    <source>
        <dbReference type="SMART" id="SM00796"/>
    </source>
</evidence>
<dbReference type="GO" id="GO:0005524">
    <property type="term" value="F:ATP binding"/>
    <property type="evidence" value="ECO:0007669"/>
    <property type="project" value="UniProtKB-KW"/>
</dbReference>
<sequence length="237" mass="26447">MRRSRTVERDPLLYRTIPASDRSLLISFGEEISLAFHQRVRALTERLLRQPPDAILNIHPAYSSLLITFDPLRATFQEIESSVRNFLIDTTAEPPASPRRIEIPVCYDEAFGPDLSDVASLNGLSTEEVIRIHLSGEYYVSFIGFTPGFGYLGGMSPRIAAPRLATPRRRVPAGSVAIGGNQTGIYPTATPGGWRIIGRTPLRLFVPDRDPPSLLALGREVRFRRISRAEFDEIHPP</sequence>
<dbReference type="InterPro" id="IPR029000">
    <property type="entry name" value="Cyclophilin-like_dom_sf"/>
</dbReference>
<comment type="caution">
    <text evidence="5">The sequence shown here is derived from an EMBL/GenBank/DDBJ whole genome shotgun (WGS) entry which is preliminary data.</text>
</comment>
<dbReference type="EMBL" id="VTOW01000005">
    <property type="protein sequence ID" value="NKE73239.1"/>
    <property type="molecule type" value="Genomic_DNA"/>
</dbReference>
<gene>
    <name evidence="5" type="primary">pxpB</name>
    <name evidence="5" type="ORF">MNODULE_21000</name>
</gene>
<protein>
    <submittedName>
        <fullName evidence="5">5-oxoprolinase subunit PxpB</fullName>
        <ecNumber evidence="5">3.5.2.9</ecNumber>
    </submittedName>
</protein>
<dbReference type="GO" id="GO:0017168">
    <property type="term" value="F:5-oxoprolinase (ATP-hydrolyzing) activity"/>
    <property type="evidence" value="ECO:0007669"/>
    <property type="project" value="UniProtKB-EC"/>
</dbReference>
<dbReference type="InterPro" id="IPR010016">
    <property type="entry name" value="PxpB"/>
</dbReference>
<dbReference type="InterPro" id="IPR003833">
    <property type="entry name" value="CT_C_D"/>
</dbReference>
<proteinExistence type="predicted"/>
<keyword evidence="1" id="KW-0547">Nucleotide-binding</keyword>
<keyword evidence="3" id="KW-0067">ATP-binding</keyword>